<feature type="binding site" evidence="2">
    <location>
        <position position="276"/>
    </location>
    <ligand>
        <name>substrate</name>
    </ligand>
</feature>
<dbReference type="NCBIfam" id="NF001209">
    <property type="entry name" value="PRK00175.1"/>
    <property type="match status" value="1"/>
</dbReference>
<proteinExistence type="inferred from homology"/>
<comment type="subunit">
    <text evidence="2">Homodimer.</text>
</comment>
<dbReference type="RefSeq" id="WP_263332194.1">
    <property type="nucleotide sequence ID" value="NZ_JAGSYH010000001.1"/>
</dbReference>
<dbReference type="NCBIfam" id="TIGR01392">
    <property type="entry name" value="homoserO_Ac_trn"/>
    <property type="match status" value="1"/>
</dbReference>
<evidence type="ECO:0000256" key="2">
    <source>
        <dbReference type="HAMAP-Rule" id="MF_00296"/>
    </source>
</evidence>
<keyword evidence="2" id="KW-0486">Methionine biosynthesis</keyword>
<accession>A0ABW1EL62</accession>
<feature type="domain" description="AB hydrolase-1" evidence="3">
    <location>
        <begin position="144"/>
        <end position="422"/>
    </location>
</feature>
<reference evidence="5" key="1">
    <citation type="journal article" date="2019" name="Int. J. Syst. Evol. Microbiol.">
        <title>The Global Catalogue of Microorganisms (GCM) 10K type strain sequencing project: providing services to taxonomists for standard genome sequencing and annotation.</title>
        <authorList>
            <consortium name="The Broad Institute Genomics Platform"/>
            <consortium name="The Broad Institute Genome Sequencing Center for Infectious Disease"/>
            <person name="Wu L."/>
            <person name="Ma J."/>
        </authorList>
    </citation>
    <scope>NUCLEOTIDE SEQUENCE [LARGE SCALE GENOMIC DNA]</scope>
    <source>
        <strain evidence="5">JCM 4087</strain>
    </source>
</reference>
<keyword evidence="2" id="KW-0963">Cytoplasm</keyword>
<dbReference type="InterPro" id="IPR000073">
    <property type="entry name" value="AB_hydrolase_1"/>
</dbReference>
<organism evidence="4 5">
    <name type="scientific">Acidicapsa dinghuensis</name>
    <dbReference type="NCBI Taxonomy" id="2218256"/>
    <lineage>
        <taxon>Bacteria</taxon>
        <taxon>Pseudomonadati</taxon>
        <taxon>Acidobacteriota</taxon>
        <taxon>Terriglobia</taxon>
        <taxon>Terriglobales</taxon>
        <taxon>Acidobacteriaceae</taxon>
        <taxon>Acidicapsa</taxon>
    </lineage>
</organism>
<keyword evidence="5" id="KW-1185">Reference proteome</keyword>
<keyword evidence="1 2" id="KW-0808">Transferase</keyword>
<comment type="function">
    <text evidence="2">Transfers an acetyl group from acetyl-CoA to L-homoserine, forming acetyl-L-homoserine.</text>
</comment>
<dbReference type="PANTHER" id="PTHR32268">
    <property type="entry name" value="HOMOSERINE O-ACETYLTRANSFERASE"/>
    <property type="match status" value="1"/>
</dbReference>
<dbReference type="EMBL" id="JBHSPH010000010">
    <property type="protein sequence ID" value="MFC5864980.1"/>
    <property type="molecule type" value="Genomic_DNA"/>
</dbReference>
<comment type="caution">
    <text evidence="2">Lacks conserved residue(s) required for the propagation of feature annotation.</text>
</comment>
<dbReference type="Proteomes" id="UP001596091">
    <property type="component" value="Unassembled WGS sequence"/>
</dbReference>
<comment type="pathway">
    <text evidence="2">Amino-acid biosynthesis; L-methionine biosynthesis via de novo pathway; O-acetyl-L-homoserine from L-homoserine: step 1/1.</text>
</comment>
<dbReference type="PIRSF" id="PIRSF000443">
    <property type="entry name" value="Homoser_Ac_trans"/>
    <property type="match status" value="1"/>
</dbReference>
<dbReference type="GO" id="GO:0004414">
    <property type="term" value="F:homoserine O-acetyltransferase activity"/>
    <property type="evidence" value="ECO:0007669"/>
    <property type="project" value="UniProtKB-EC"/>
</dbReference>
<dbReference type="Pfam" id="PF00561">
    <property type="entry name" value="Abhydrolase_1"/>
    <property type="match status" value="1"/>
</dbReference>
<keyword evidence="2 4" id="KW-0012">Acyltransferase</keyword>
<dbReference type="PANTHER" id="PTHR32268:SF11">
    <property type="entry name" value="HOMOSERINE O-ACETYLTRANSFERASE"/>
    <property type="match status" value="1"/>
</dbReference>
<feature type="active site" evidence="2">
    <location>
        <position position="379"/>
    </location>
</feature>
<dbReference type="InterPro" id="IPR008220">
    <property type="entry name" value="HAT_MetX-like"/>
</dbReference>
<feature type="active site" description="Nucleophile" evidence="2">
    <location>
        <position position="208"/>
    </location>
</feature>
<gene>
    <name evidence="4" type="primary">metX</name>
    <name evidence="2" type="synonym">metXA</name>
    <name evidence="4" type="ORF">ACFPT7_21915</name>
</gene>
<dbReference type="Gene3D" id="3.40.50.1820">
    <property type="entry name" value="alpha/beta hydrolase"/>
    <property type="match status" value="1"/>
</dbReference>
<feature type="active site" evidence="2">
    <location>
        <position position="416"/>
    </location>
</feature>
<comment type="caution">
    <text evidence="4">The sequence shown here is derived from an EMBL/GenBank/DDBJ whole genome shotgun (WGS) entry which is preliminary data.</text>
</comment>
<dbReference type="EC" id="2.3.1.31" evidence="2"/>
<protein>
    <recommendedName>
        <fullName evidence="2">Homoserine O-acetyltransferase</fullName>
        <shortName evidence="2">HAT</shortName>
        <ecNumber evidence="2">2.3.1.31</ecNumber>
    </recommendedName>
    <alternativeName>
        <fullName evidence="2">Homoserine transacetylase</fullName>
        <shortName evidence="2">HTA</shortName>
    </alternativeName>
</protein>
<evidence type="ECO:0000313" key="5">
    <source>
        <dbReference type="Proteomes" id="UP001596091"/>
    </source>
</evidence>
<dbReference type="SUPFAM" id="SSF53474">
    <property type="entry name" value="alpha/beta-Hydrolases"/>
    <property type="match status" value="1"/>
</dbReference>
<evidence type="ECO:0000256" key="1">
    <source>
        <dbReference type="ARBA" id="ARBA00022679"/>
    </source>
</evidence>
<comment type="similarity">
    <text evidence="2">Belongs to the AB hydrolase superfamily. MetX family.</text>
</comment>
<keyword evidence="2" id="KW-0028">Amino-acid biosynthesis</keyword>
<comment type="subcellular location">
    <subcellularLocation>
        <location evidence="2">Cytoplasm</location>
    </subcellularLocation>
</comment>
<name>A0ABW1EL62_9BACT</name>
<dbReference type="InterPro" id="IPR029058">
    <property type="entry name" value="AB_hydrolase_fold"/>
</dbReference>
<feature type="binding site" evidence="2">
    <location>
        <position position="417"/>
    </location>
    <ligand>
        <name>substrate</name>
    </ligand>
</feature>
<sequence>MSQTELAKPPEASKPEESVAKEATLSFMGRPMLVPKRVNKSVKAVPAPTYEGDFIIEDHLLLQCGRTLVRPTLHYAVYGRLNAGCSNAVLVCHALSGSALVGSWWPELFARDSQIESASKLETSQAGLSEKGIAGARGIVDLEKDCVICINLLGSCYGSTGPGSINPETGKPYGPEFPLISIADNVRAQALLMDSLGIAKWKLAIGGSIGGMQALDWAILYPGRVEQAVVIGVAPLGAMAIALNHLQRQAIQSDPDWLEGRYWPHKQPRKGLALAREIATLSYKSPQLFAERFGRNPNRNGEDPWSLDDHGGGLTGGRFDVAGFLDYQGRGFVERFDANAYLAILRTMETWEPEREFGDARKAFGRIQAQMTFVGISSDQLFPETDVRRLAESVRNAVSSGGKNVRYCEMISDHGHDAFLSEQAELVRLVNGIG</sequence>
<evidence type="ECO:0000313" key="4">
    <source>
        <dbReference type="EMBL" id="MFC5864980.1"/>
    </source>
</evidence>
<comment type="catalytic activity">
    <reaction evidence="2">
        <text>L-homoserine + acetyl-CoA = O-acetyl-L-homoserine + CoA</text>
        <dbReference type="Rhea" id="RHEA:13701"/>
        <dbReference type="ChEBI" id="CHEBI:57287"/>
        <dbReference type="ChEBI" id="CHEBI:57288"/>
        <dbReference type="ChEBI" id="CHEBI:57476"/>
        <dbReference type="ChEBI" id="CHEBI:57716"/>
        <dbReference type="EC" id="2.3.1.31"/>
    </reaction>
</comment>
<dbReference type="HAMAP" id="MF_00296">
    <property type="entry name" value="MetX_acyltransf"/>
    <property type="match status" value="1"/>
</dbReference>
<evidence type="ECO:0000259" key="3">
    <source>
        <dbReference type="Pfam" id="PF00561"/>
    </source>
</evidence>